<evidence type="ECO:0000256" key="1">
    <source>
        <dbReference type="ARBA" id="ARBA00001946"/>
    </source>
</evidence>
<organism evidence="4 5">
    <name type="scientific">Actinomadura adrarensis</name>
    <dbReference type="NCBI Taxonomy" id="1819600"/>
    <lineage>
        <taxon>Bacteria</taxon>
        <taxon>Bacillati</taxon>
        <taxon>Actinomycetota</taxon>
        <taxon>Actinomycetes</taxon>
        <taxon>Streptosporangiales</taxon>
        <taxon>Thermomonosporaceae</taxon>
        <taxon>Actinomadura</taxon>
    </lineage>
</organism>
<dbReference type="PROSITE" id="PS51462">
    <property type="entry name" value="NUDIX"/>
    <property type="match status" value="1"/>
</dbReference>
<evidence type="ECO:0000259" key="3">
    <source>
        <dbReference type="PROSITE" id="PS51462"/>
    </source>
</evidence>
<name>A0ABW3CQS1_9ACTN</name>
<dbReference type="PROSITE" id="PS00893">
    <property type="entry name" value="NUDIX_BOX"/>
    <property type="match status" value="1"/>
</dbReference>
<gene>
    <name evidence="4" type="ORF">ACFQ07_28810</name>
</gene>
<evidence type="ECO:0000256" key="2">
    <source>
        <dbReference type="ARBA" id="ARBA00022801"/>
    </source>
</evidence>
<dbReference type="InterPro" id="IPR000086">
    <property type="entry name" value="NUDIX_hydrolase_dom"/>
</dbReference>
<keyword evidence="2 4" id="KW-0378">Hydrolase</keyword>
<accession>A0ABW3CQS1</accession>
<evidence type="ECO:0000313" key="5">
    <source>
        <dbReference type="Proteomes" id="UP001597083"/>
    </source>
</evidence>
<dbReference type="EMBL" id="JBHTIR010004044">
    <property type="protein sequence ID" value="MFD0856275.1"/>
    <property type="molecule type" value="Genomic_DNA"/>
</dbReference>
<dbReference type="PANTHER" id="PTHR43046:SF2">
    <property type="entry name" value="8-OXO-DGTP DIPHOSPHATASE-RELATED"/>
    <property type="match status" value="1"/>
</dbReference>
<comment type="caution">
    <text evidence="4">The sequence shown here is derived from an EMBL/GenBank/DDBJ whole genome shotgun (WGS) entry which is preliminary data.</text>
</comment>
<dbReference type="SUPFAM" id="SSF55811">
    <property type="entry name" value="Nudix"/>
    <property type="match status" value="1"/>
</dbReference>
<dbReference type="Proteomes" id="UP001597083">
    <property type="component" value="Unassembled WGS sequence"/>
</dbReference>
<keyword evidence="5" id="KW-1185">Reference proteome</keyword>
<proteinExistence type="predicted"/>
<sequence>MNDLPRHSVAVAGIVIDAQQRVLLLRRPENGRWEPPGGVLELDESITDGLRREVREETGLSVEPEALTGVYKNMARGIVALTFRCHILTGQLTPNSEADAFRWVRRGEVAELTTEVFAYRVLDAYRDDPAPALRIHDGVSLIHP</sequence>
<dbReference type="Gene3D" id="3.90.79.10">
    <property type="entry name" value="Nucleoside Triphosphate Pyrophosphohydrolase"/>
    <property type="match status" value="1"/>
</dbReference>
<reference evidence="5" key="1">
    <citation type="journal article" date="2019" name="Int. J. Syst. Evol. Microbiol.">
        <title>The Global Catalogue of Microorganisms (GCM) 10K type strain sequencing project: providing services to taxonomists for standard genome sequencing and annotation.</title>
        <authorList>
            <consortium name="The Broad Institute Genomics Platform"/>
            <consortium name="The Broad Institute Genome Sequencing Center for Infectious Disease"/>
            <person name="Wu L."/>
            <person name="Ma J."/>
        </authorList>
    </citation>
    <scope>NUCLEOTIDE SEQUENCE [LARGE SCALE GENOMIC DNA]</scope>
    <source>
        <strain evidence="5">JCM 31696</strain>
    </source>
</reference>
<feature type="domain" description="Nudix hydrolase" evidence="3">
    <location>
        <begin position="5"/>
        <end position="135"/>
    </location>
</feature>
<comment type="cofactor">
    <cofactor evidence="1">
        <name>Mg(2+)</name>
        <dbReference type="ChEBI" id="CHEBI:18420"/>
    </cofactor>
</comment>
<dbReference type="InterPro" id="IPR020084">
    <property type="entry name" value="NUDIX_hydrolase_CS"/>
</dbReference>
<protein>
    <submittedName>
        <fullName evidence="4">NUDIX hydrolase</fullName>
    </submittedName>
</protein>
<dbReference type="GO" id="GO:0016787">
    <property type="term" value="F:hydrolase activity"/>
    <property type="evidence" value="ECO:0007669"/>
    <property type="project" value="UniProtKB-KW"/>
</dbReference>
<dbReference type="PANTHER" id="PTHR43046">
    <property type="entry name" value="GDP-MANNOSE MANNOSYL HYDROLASE"/>
    <property type="match status" value="1"/>
</dbReference>
<dbReference type="InterPro" id="IPR015797">
    <property type="entry name" value="NUDIX_hydrolase-like_dom_sf"/>
</dbReference>
<dbReference type="Pfam" id="PF00293">
    <property type="entry name" value="NUDIX"/>
    <property type="match status" value="1"/>
</dbReference>
<evidence type="ECO:0000313" key="4">
    <source>
        <dbReference type="EMBL" id="MFD0856275.1"/>
    </source>
</evidence>